<evidence type="ECO:0000256" key="1">
    <source>
        <dbReference type="ARBA" id="ARBA00022679"/>
    </source>
</evidence>
<organism evidence="3 4">
    <name type="scientific">Shewanella inventionis</name>
    <dbReference type="NCBI Taxonomy" id="1738770"/>
    <lineage>
        <taxon>Bacteria</taxon>
        <taxon>Pseudomonadati</taxon>
        <taxon>Pseudomonadota</taxon>
        <taxon>Gammaproteobacteria</taxon>
        <taxon>Alteromonadales</taxon>
        <taxon>Shewanellaceae</taxon>
        <taxon>Shewanella</taxon>
    </lineage>
</organism>
<dbReference type="Pfam" id="PF00534">
    <property type="entry name" value="Glycos_transf_1"/>
    <property type="match status" value="1"/>
</dbReference>
<dbReference type="InterPro" id="IPR001296">
    <property type="entry name" value="Glyco_trans_1"/>
</dbReference>
<gene>
    <name evidence="3" type="ORF">GCM10011607_21550</name>
</gene>
<evidence type="ECO:0000313" key="4">
    <source>
        <dbReference type="Proteomes" id="UP000617555"/>
    </source>
</evidence>
<reference evidence="4" key="1">
    <citation type="journal article" date="2019" name="Int. J. Syst. Evol. Microbiol.">
        <title>The Global Catalogue of Microorganisms (GCM) 10K type strain sequencing project: providing services to taxonomists for standard genome sequencing and annotation.</title>
        <authorList>
            <consortium name="The Broad Institute Genomics Platform"/>
            <consortium name="The Broad Institute Genome Sequencing Center for Infectious Disease"/>
            <person name="Wu L."/>
            <person name="Ma J."/>
        </authorList>
    </citation>
    <scope>NUCLEOTIDE SEQUENCE [LARGE SCALE GENOMIC DNA]</scope>
    <source>
        <strain evidence="4">CGMCC 1.15339</strain>
    </source>
</reference>
<comment type="caution">
    <text evidence="3">The sequence shown here is derived from an EMBL/GenBank/DDBJ whole genome shotgun (WGS) entry which is preliminary data.</text>
</comment>
<dbReference type="EMBL" id="BMII01000016">
    <property type="protein sequence ID" value="GGB60554.1"/>
    <property type="molecule type" value="Genomic_DNA"/>
</dbReference>
<dbReference type="PANTHER" id="PTHR46401:SF2">
    <property type="entry name" value="GLYCOSYLTRANSFERASE WBBK-RELATED"/>
    <property type="match status" value="1"/>
</dbReference>
<evidence type="ECO:0000313" key="3">
    <source>
        <dbReference type="EMBL" id="GGB60554.1"/>
    </source>
</evidence>
<sequence>MSKNRFLNRLYCFVLKRYDIINAPSTFITDKLVSYGFESKSILTLQYGVDIDFLSSFISEIKHDEIIFSSIRNWDSLYQIEELIKVWEDIALPNYKLRIFGKSNNPKIIKKISQLVENSSANIELVGFLKGSQFYKLLSESRAFISIPIMDGIPLSVLECMALKLVPILSDIPANHEIACTLHNVFLDTPLNAQQLKDLILKIVLESDLDNVINVNHDYVCKNADIRVNRRKMFQCYNDLIKKV</sequence>
<evidence type="ECO:0000259" key="2">
    <source>
        <dbReference type="Pfam" id="PF00534"/>
    </source>
</evidence>
<dbReference type="PANTHER" id="PTHR46401">
    <property type="entry name" value="GLYCOSYLTRANSFERASE WBBK-RELATED"/>
    <property type="match status" value="1"/>
</dbReference>
<proteinExistence type="predicted"/>
<protein>
    <recommendedName>
        <fullName evidence="2">Glycosyl transferase family 1 domain-containing protein</fullName>
    </recommendedName>
</protein>
<keyword evidence="4" id="KW-1185">Reference proteome</keyword>
<accession>A0ABQ1J8L0</accession>
<dbReference type="SUPFAM" id="SSF53756">
    <property type="entry name" value="UDP-Glycosyltransferase/glycogen phosphorylase"/>
    <property type="match status" value="1"/>
</dbReference>
<feature type="domain" description="Glycosyl transferase family 1" evidence="2">
    <location>
        <begin position="57"/>
        <end position="211"/>
    </location>
</feature>
<dbReference type="Gene3D" id="3.40.50.2000">
    <property type="entry name" value="Glycogen Phosphorylase B"/>
    <property type="match status" value="1"/>
</dbReference>
<keyword evidence="1" id="KW-0808">Transferase</keyword>
<name>A0ABQ1J8L0_9GAMM</name>
<dbReference type="Proteomes" id="UP000617555">
    <property type="component" value="Unassembled WGS sequence"/>
</dbReference>